<gene>
    <name evidence="1" type="ORF">T11_6517</name>
</gene>
<proteinExistence type="predicted"/>
<dbReference type="EMBL" id="JYDP01000014">
    <property type="protein sequence ID" value="KRZ15932.1"/>
    <property type="molecule type" value="Genomic_DNA"/>
</dbReference>
<sequence>MDNESEHGVLIQVPRKTFRMMRVCLYILVKSFLR</sequence>
<comment type="caution">
    <text evidence="1">The sequence shown here is derived from an EMBL/GenBank/DDBJ whole genome shotgun (WGS) entry which is preliminary data.</text>
</comment>
<dbReference type="AlphaFoldDB" id="A0A0V1HZC9"/>
<protein>
    <submittedName>
        <fullName evidence="1">Uncharacterized protein</fullName>
    </submittedName>
</protein>
<name>A0A0V1HZC9_9BILA</name>
<organism evidence="1 2">
    <name type="scientific">Trichinella zimbabwensis</name>
    <dbReference type="NCBI Taxonomy" id="268475"/>
    <lineage>
        <taxon>Eukaryota</taxon>
        <taxon>Metazoa</taxon>
        <taxon>Ecdysozoa</taxon>
        <taxon>Nematoda</taxon>
        <taxon>Enoplea</taxon>
        <taxon>Dorylaimia</taxon>
        <taxon>Trichinellida</taxon>
        <taxon>Trichinellidae</taxon>
        <taxon>Trichinella</taxon>
    </lineage>
</organism>
<accession>A0A0V1HZC9</accession>
<keyword evidence="2" id="KW-1185">Reference proteome</keyword>
<evidence type="ECO:0000313" key="1">
    <source>
        <dbReference type="EMBL" id="KRZ15932.1"/>
    </source>
</evidence>
<dbReference type="Proteomes" id="UP000055024">
    <property type="component" value="Unassembled WGS sequence"/>
</dbReference>
<evidence type="ECO:0000313" key="2">
    <source>
        <dbReference type="Proteomes" id="UP000055024"/>
    </source>
</evidence>
<reference evidence="1 2" key="1">
    <citation type="submission" date="2015-01" db="EMBL/GenBank/DDBJ databases">
        <title>Evolution of Trichinella species and genotypes.</title>
        <authorList>
            <person name="Korhonen P.K."/>
            <person name="Edoardo P."/>
            <person name="Giuseppe L.R."/>
            <person name="Gasser R.B."/>
        </authorList>
    </citation>
    <scope>NUCLEOTIDE SEQUENCE [LARGE SCALE GENOMIC DNA]</scope>
    <source>
        <strain evidence="1">ISS1029</strain>
    </source>
</reference>